<reference evidence="1 2" key="1">
    <citation type="submission" date="2014-04" db="EMBL/GenBank/DDBJ databases">
        <authorList>
            <consortium name="DOE Joint Genome Institute"/>
            <person name="Kuo A."/>
            <person name="Kohler A."/>
            <person name="Nagy L.G."/>
            <person name="Floudas D."/>
            <person name="Copeland A."/>
            <person name="Barry K.W."/>
            <person name="Cichocki N."/>
            <person name="Veneault-Fourrey C."/>
            <person name="LaButti K."/>
            <person name="Lindquist E.A."/>
            <person name="Lipzen A."/>
            <person name="Lundell T."/>
            <person name="Morin E."/>
            <person name="Murat C."/>
            <person name="Sun H."/>
            <person name="Tunlid A."/>
            <person name="Henrissat B."/>
            <person name="Grigoriev I.V."/>
            <person name="Hibbett D.S."/>
            <person name="Martin F."/>
            <person name="Nordberg H.P."/>
            <person name="Cantor M.N."/>
            <person name="Hua S.X."/>
        </authorList>
    </citation>
    <scope>NUCLEOTIDE SEQUENCE [LARGE SCALE GENOMIC DNA]</scope>
    <source>
        <strain evidence="1 2">LaAM-08-1</strain>
    </source>
</reference>
<sequence length="73" mass="8107">MPKLVSNICAPVLSFYIRSHYAISYINQTCTPLTSHCPMIQGTLVLNVLKPPSSQPPIIHSMLYPSRNSSYQG</sequence>
<accession>A0A0C9WSP1</accession>
<proteinExistence type="predicted"/>
<organism evidence="1 2">
    <name type="scientific">Laccaria amethystina LaAM-08-1</name>
    <dbReference type="NCBI Taxonomy" id="1095629"/>
    <lineage>
        <taxon>Eukaryota</taxon>
        <taxon>Fungi</taxon>
        <taxon>Dikarya</taxon>
        <taxon>Basidiomycota</taxon>
        <taxon>Agaricomycotina</taxon>
        <taxon>Agaricomycetes</taxon>
        <taxon>Agaricomycetidae</taxon>
        <taxon>Agaricales</taxon>
        <taxon>Agaricineae</taxon>
        <taxon>Hydnangiaceae</taxon>
        <taxon>Laccaria</taxon>
    </lineage>
</organism>
<gene>
    <name evidence="1" type="ORF">K443DRAFT_11859</name>
</gene>
<evidence type="ECO:0000313" key="2">
    <source>
        <dbReference type="Proteomes" id="UP000054477"/>
    </source>
</evidence>
<dbReference type="HOGENOM" id="CLU_2705190_0_0_1"/>
<protein>
    <submittedName>
        <fullName evidence="1">Uncharacterized protein</fullName>
    </submittedName>
</protein>
<name>A0A0C9WSP1_9AGAR</name>
<reference evidence="2" key="2">
    <citation type="submission" date="2015-01" db="EMBL/GenBank/DDBJ databases">
        <title>Evolutionary Origins and Diversification of the Mycorrhizal Mutualists.</title>
        <authorList>
            <consortium name="DOE Joint Genome Institute"/>
            <consortium name="Mycorrhizal Genomics Consortium"/>
            <person name="Kohler A."/>
            <person name="Kuo A."/>
            <person name="Nagy L.G."/>
            <person name="Floudas D."/>
            <person name="Copeland A."/>
            <person name="Barry K.W."/>
            <person name="Cichocki N."/>
            <person name="Veneault-Fourrey C."/>
            <person name="LaButti K."/>
            <person name="Lindquist E.A."/>
            <person name="Lipzen A."/>
            <person name="Lundell T."/>
            <person name="Morin E."/>
            <person name="Murat C."/>
            <person name="Riley R."/>
            <person name="Ohm R."/>
            <person name="Sun H."/>
            <person name="Tunlid A."/>
            <person name="Henrissat B."/>
            <person name="Grigoriev I.V."/>
            <person name="Hibbett D.S."/>
            <person name="Martin F."/>
        </authorList>
    </citation>
    <scope>NUCLEOTIDE SEQUENCE [LARGE SCALE GENOMIC DNA]</scope>
    <source>
        <strain evidence="2">LaAM-08-1</strain>
    </source>
</reference>
<dbReference type="Proteomes" id="UP000054477">
    <property type="component" value="Unassembled WGS sequence"/>
</dbReference>
<dbReference type="AlphaFoldDB" id="A0A0C9WSP1"/>
<dbReference type="EMBL" id="KN838779">
    <property type="protein sequence ID" value="KIJ94780.1"/>
    <property type="molecule type" value="Genomic_DNA"/>
</dbReference>
<keyword evidence="2" id="KW-1185">Reference proteome</keyword>
<evidence type="ECO:0000313" key="1">
    <source>
        <dbReference type="EMBL" id="KIJ94780.1"/>
    </source>
</evidence>